<organism evidence="2 3">
    <name type="scientific">Streptomyces echinoruber</name>
    <dbReference type="NCBI Taxonomy" id="68898"/>
    <lineage>
        <taxon>Bacteria</taxon>
        <taxon>Bacillati</taxon>
        <taxon>Actinomycetota</taxon>
        <taxon>Actinomycetes</taxon>
        <taxon>Kitasatosporales</taxon>
        <taxon>Streptomycetaceae</taxon>
        <taxon>Streptomyces</taxon>
    </lineage>
</organism>
<dbReference type="Proteomes" id="UP000623010">
    <property type="component" value="Unassembled WGS sequence"/>
</dbReference>
<evidence type="ECO:0000256" key="1">
    <source>
        <dbReference type="SAM" id="MobiDB-lite"/>
    </source>
</evidence>
<sequence length="214" mass="21512">MAREADGGRWAGLGPPPDSTATAAVAVAADGADAEGTEAAEDAEPMEDAEPVENTETAEDAEAAEDAEDDAEATDDGSAAARASPGPYTTAPATMSSPVVRRPRARVPETVRTVVPAAVPGAVHGLAHGPAHGLVPGVTSVTPSRCQSASIDVTTLTPLARGGMSGSARRPTRGAGPGVGTRERTGSRNQGKDRKPEPGERPRAGRAGWTGPRA</sequence>
<comment type="caution">
    <text evidence="2">The sequence shown here is derived from an EMBL/GenBank/DDBJ whole genome shotgun (WGS) entry which is preliminary data.</text>
</comment>
<dbReference type="EMBL" id="BMWH01000005">
    <property type="protein sequence ID" value="GGZ82736.1"/>
    <property type="molecule type" value="Genomic_DNA"/>
</dbReference>
<dbReference type="AlphaFoldDB" id="A0A918R2L7"/>
<feature type="compositionally biased region" description="Basic and acidic residues" evidence="1">
    <location>
        <begin position="181"/>
        <end position="203"/>
    </location>
</feature>
<name>A0A918R2L7_9ACTN</name>
<feature type="region of interest" description="Disordered" evidence="1">
    <location>
        <begin position="1"/>
        <end position="107"/>
    </location>
</feature>
<protein>
    <submittedName>
        <fullName evidence="2">Uncharacterized protein</fullName>
    </submittedName>
</protein>
<feature type="compositionally biased region" description="Acidic residues" evidence="1">
    <location>
        <begin position="32"/>
        <end position="75"/>
    </location>
</feature>
<keyword evidence="3" id="KW-1185">Reference proteome</keyword>
<accession>A0A918R2L7</accession>
<evidence type="ECO:0000313" key="2">
    <source>
        <dbReference type="EMBL" id="GGZ82736.1"/>
    </source>
</evidence>
<gene>
    <name evidence="2" type="ORF">GCM10010389_20920</name>
</gene>
<reference evidence="2" key="1">
    <citation type="journal article" date="2014" name="Int. J. Syst. Evol. Microbiol.">
        <title>Complete genome sequence of Corynebacterium casei LMG S-19264T (=DSM 44701T), isolated from a smear-ripened cheese.</title>
        <authorList>
            <consortium name="US DOE Joint Genome Institute (JGI-PGF)"/>
            <person name="Walter F."/>
            <person name="Albersmeier A."/>
            <person name="Kalinowski J."/>
            <person name="Ruckert C."/>
        </authorList>
    </citation>
    <scope>NUCLEOTIDE SEQUENCE</scope>
    <source>
        <strain evidence="2">JCM 5016</strain>
    </source>
</reference>
<evidence type="ECO:0000313" key="3">
    <source>
        <dbReference type="Proteomes" id="UP000623010"/>
    </source>
</evidence>
<feature type="region of interest" description="Disordered" evidence="1">
    <location>
        <begin position="156"/>
        <end position="214"/>
    </location>
</feature>
<reference evidence="2" key="2">
    <citation type="submission" date="2020-09" db="EMBL/GenBank/DDBJ databases">
        <authorList>
            <person name="Sun Q."/>
            <person name="Ohkuma M."/>
        </authorList>
    </citation>
    <scope>NUCLEOTIDE SEQUENCE</scope>
    <source>
        <strain evidence="2">JCM 5016</strain>
    </source>
</reference>
<feature type="compositionally biased region" description="Low complexity" evidence="1">
    <location>
        <begin position="20"/>
        <end position="31"/>
    </location>
</feature>
<proteinExistence type="predicted"/>